<evidence type="ECO:0000313" key="4">
    <source>
        <dbReference type="Proteomes" id="UP001140217"/>
    </source>
</evidence>
<accession>A0A9W8LI83</accession>
<dbReference type="InterPro" id="IPR000270">
    <property type="entry name" value="PB1_dom"/>
</dbReference>
<keyword evidence="4" id="KW-1185">Reference proteome</keyword>
<feature type="compositionally biased region" description="Pro residues" evidence="1">
    <location>
        <begin position="212"/>
        <end position="222"/>
    </location>
</feature>
<protein>
    <recommendedName>
        <fullName evidence="2">PB1 domain-containing protein</fullName>
    </recommendedName>
</protein>
<organism evidence="3 4">
    <name type="scientific">Coemansia javaensis</name>
    <dbReference type="NCBI Taxonomy" id="2761396"/>
    <lineage>
        <taxon>Eukaryota</taxon>
        <taxon>Fungi</taxon>
        <taxon>Fungi incertae sedis</taxon>
        <taxon>Zoopagomycota</taxon>
        <taxon>Kickxellomycotina</taxon>
        <taxon>Kickxellomycetes</taxon>
        <taxon>Kickxellales</taxon>
        <taxon>Kickxellaceae</taxon>
        <taxon>Coemansia</taxon>
    </lineage>
</organism>
<dbReference type="CDD" id="cd05992">
    <property type="entry name" value="PB1"/>
    <property type="match status" value="1"/>
</dbReference>
<dbReference type="Proteomes" id="UP001140217">
    <property type="component" value="Unassembled WGS sequence"/>
</dbReference>
<sequence>MPGAETVRPAELQKQLHIREEQRRRVLQEGGRVLKFTNNGGELYFRYYFPAPEQLTWNKLVEGLRVLFSIAHSEVHICYTDADGTKITVNDSSGLKIMFDDTRDSDVIHIEVVAEKAPLHGVVPVGGGGGSGGSGSGQHVPDMEMPMPSFDHAQSGFPGVAPSRPHTALSGRSGMPHPLPQGPGPVPHSVQPPISAGPVPSYAQLNASTGTLPPPRPQKPLD</sequence>
<dbReference type="Pfam" id="PF00564">
    <property type="entry name" value="PB1"/>
    <property type="match status" value="1"/>
</dbReference>
<dbReference type="AlphaFoldDB" id="A0A9W8LI83"/>
<feature type="compositionally biased region" description="Gly residues" evidence="1">
    <location>
        <begin position="124"/>
        <end position="136"/>
    </location>
</feature>
<dbReference type="OrthoDB" id="5584239at2759"/>
<dbReference type="EMBL" id="JANBUL010000145">
    <property type="protein sequence ID" value="KAJ2780255.1"/>
    <property type="molecule type" value="Genomic_DNA"/>
</dbReference>
<evidence type="ECO:0000259" key="2">
    <source>
        <dbReference type="Pfam" id="PF00564"/>
    </source>
</evidence>
<feature type="domain" description="PB1" evidence="2">
    <location>
        <begin position="34"/>
        <end position="104"/>
    </location>
</feature>
<feature type="compositionally biased region" description="Pro residues" evidence="1">
    <location>
        <begin position="177"/>
        <end position="186"/>
    </location>
</feature>
<feature type="region of interest" description="Disordered" evidence="1">
    <location>
        <begin position="123"/>
        <end position="222"/>
    </location>
</feature>
<reference evidence="3" key="1">
    <citation type="submission" date="2022-07" db="EMBL/GenBank/DDBJ databases">
        <title>Phylogenomic reconstructions and comparative analyses of Kickxellomycotina fungi.</title>
        <authorList>
            <person name="Reynolds N.K."/>
            <person name="Stajich J.E."/>
            <person name="Barry K."/>
            <person name="Grigoriev I.V."/>
            <person name="Crous P."/>
            <person name="Smith M.E."/>
        </authorList>
    </citation>
    <scope>NUCLEOTIDE SEQUENCE</scope>
    <source>
        <strain evidence="3">NBRC 105414</strain>
    </source>
</reference>
<evidence type="ECO:0000313" key="3">
    <source>
        <dbReference type="EMBL" id="KAJ2780255.1"/>
    </source>
</evidence>
<proteinExistence type="predicted"/>
<gene>
    <name evidence="3" type="ORF">H4R18_003567</name>
</gene>
<evidence type="ECO:0000256" key="1">
    <source>
        <dbReference type="SAM" id="MobiDB-lite"/>
    </source>
</evidence>
<comment type="caution">
    <text evidence="3">The sequence shown here is derived from an EMBL/GenBank/DDBJ whole genome shotgun (WGS) entry which is preliminary data.</text>
</comment>
<name>A0A9W8LI83_9FUNG</name>